<comment type="similarity">
    <text evidence="5">Belongs to the CFAP53 family.</text>
</comment>
<dbReference type="PANTHER" id="PTHR31183:SF1">
    <property type="entry name" value="CILIA- AND FLAGELLA-ASSOCIATED PROTEIN 53"/>
    <property type="match status" value="1"/>
</dbReference>
<comment type="caution">
    <text evidence="10">The sequence shown here is derived from an EMBL/GenBank/DDBJ whole genome shotgun (WGS) entry which is preliminary data.</text>
</comment>
<evidence type="ECO:0000256" key="2">
    <source>
        <dbReference type="ARBA" id="ARBA00023054"/>
    </source>
</evidence>
<dbReference type="AlphaFoldDB" id="A0A8J4DE96"/>
<evidence type="ECO:0000259" key="8">
    <source>
        <dbReference type="Pfam" id="PF13868"/>
    </source>
</evidence>
<name>A0A8J4DE96_9CHLO</name>
<dbReference type="OrthoDB" id="536142at2759"/>
<gene>
    <name evidence="9" type="ORF">Vretifemale_3213</name>
    <name evidence="10" type="ORF">Vretimale_4617</name>
</gene>
<comment type="subcellular location">
    <subcellularLocation>
        <location evidence="1">Cell projection</location>
        <location evidence="1">Cilium</location>
    </subcellularLocation>
</comment>
<dbReference type="Pfam" id="PF13868">
    <property type="entry name" value="TPH"/>
    <property type="match status" value="1"/>
</dbReference>
<evidence type="ECO:0000256" key="4">
    <source>
        <dbReference type="ARBA" id="ARBA00023273"/>
    </source>
</evidence>
<accession>A0A8J4DE96</accession>
<evidence type="ECO:0000256" key="7">
    <source>
        <dbReference type="SAM" id="Coils"/>
    </source>
</evidence>
<keyword evidence="12" id="KW-1185">Reference proteome</keyword>
<evidence type="ECO:0000313" key="10">
    <source>
        <dbReference type="EMBL" id="GIL99458.1"/>
    </source>
</evidence>
<evidence type="ECO:0000256" key="5">
    <source>
        <dbReference type="ARBA" id="ARBA00033747"/>
    </source>
</evidence>
<evidence type="ECO:0000313" key="12">
    <source>
        <dbReference type="Proteomes" id="UP000747110"/>
    </source>
</evidence>
<keyword evidence="4" id="KW-0966">Cell projection</keyword>
<proteinExistence type="inferred from homology"/>
<evidence type="ECO:0000256" key="6">
    <source>
        <dbReference type="ARBA" id="ARBA00033773"/>
    </source>
</evidence>
<dbReference type="InterPro" id="IPR043596">
    <property type="entry name" value="CFAP53/TCHP"/>
</dbReference>
<feature type="coiled-coil region" evidence="7">
    <location>
        <begin position="168"/>
        <end position="327"/>
    </location>
</feature>
<dbReference type="EMBL" id="BNCQ01000006">
    <property type="protein sequence ID" value="GIL99458.1"/>
    <property type="molecule type" value="Genomic_DNA"/>
</dbReference>
<organism evidence="10 11">
    <name type="scientific">Volvox reticuliferus</name>
    <dbReference type="NCBI Taxonomy" id="1737510"/>
    <lineage>
        <taxon>Eukaryota</taxon>
        <taxon>Viridiplantae</taxon>
        <taxon>Chlorophyta</taxon>
        <taxon>core chlorophytes</taxon>
        <taxon>Chlorophyceae</taxon>
        <taxon>CS clade</taxon>
        <taxon>Chlamydomonadales</taxon>
        <taxon>Volvocaceae</taxon>
        <taxon>Volvox</taxon>
    </lineage>
</organism>
<feature type="domain" description="Trichohyalin-plectin-homology" evidence="8">
    <location>
        <begin position="134"/>
        <end position="464"/>
    </location>
</feature>
<evidence type="ECO:0000256" key="3">
    <source>
        <dbReference type="ARBA" id="ARBA00023069"/>
    </source>
</evidence>
<keyword evidence="3" id="KW-0969">Cilium</keyword>
<dbReference type="PANTHER" id="PTHR31183">
    <property type="entry name" value="TRICHOPLEIN KERATIN FILAMENT-BINDING PROTEIN FAMILY MEMBER"/>
    <property type="match status" value="1"/>
</dbReference>
<dbReference type="Proteomes" id="UP000722791">
    <property type="component" value="Unassembled WGS sequence"/>
</dbReference>
<sequence length="483" mass="57479">MNKQKPPPDARIQKMRELEDRLANLQQDRKAEQKMVAVANFEARTTKKIVSSIVQQRFDALKARQEADLNARRQKLADKLDAEDLALRQELLASKKTPEQRRAELAARARALAEKREAERQQLAASLYEKAFIQSCDVLRDENSKRILYRTLEERNAQIEQRMATRLIEEEEKRMWHEMSEVERLKKETRYLEDKHREREQREEMLRVLDEQVRQINARRDEQARLRRAEIQELNATWQRMAAEQEQAEMAEKERLRRLAEELLEYNRIKQMKISEEERQEREMDLKILQEALYREAADEAAELAYRERRREEMQRYREQLALMMEKDREETAERDALILKAQLEQEARRDAEIAARELARKQLMKQVDDIRQLQIQEKLARRMALAEEKAFERAKMLEEVAAAASDAAQRAAAEHKAGVTRRLELQTQIVARAHMKAAEEDEKIREAEQIQKVEKAYLTKVEHTLANTDPPVWHGRRKFEWN</sequence>
<evidence type="ECO:0000313" key="9">
    <source>
        <dbReference type="EMBL" id="GIL72970.1"/>
    </source>
</evidence>
<reference evidence="10" key="1">
    <citation type="journal article" date="2021" name="Proc. Natl. Acad. Sci. U.S.A.">
        <title>Three genomes in the algal genus Volvox reveal the fate of a haploid sex-determining region after a transition to homothallism.</title>
        <authorList>
            <person name="Yamamoto K."/>
            <person name="Hamaji T."/>
            <person name="Kawai-Toyooka H."/>
            <person name="Matsuzaki R."/>
            <person name="Takahashi F."/>
            <person name="Nishimura Y."/>
            <person name="Kawachi M."/>
            <person name="Noguchi H."/>
            <person name="Minakuchi Y."/>
            <person name="Umen J.G."/>
            <person name="Toyoda A."/>
            <person name="Nozaki H."/>
        </authorList>
    </citation>
    <scope>NUCLEOTIDE SEQUENCE</scope>
    <source>
        <strain evidence="10">NIES-3785</strain>
        <strain evidence="9">NIES-3786</strain>
    </source>
</reference>
<keyword evidence="2 7" id="KW-0175">Coiled coil</keyword>
<evidence type="ECO:0000256" key="1">
    <source>
        <dbReference type="ARBA" id="ARBA00004138"/>
    </source>
</evidence>
<dbReference type="GO" id="GO:0005929">
    <property type="term" value="C:cilium"/>
    <property type="evidence" value="ECO:0007669"/>
    <property type="project" value="UniProtKB-SubCell"/>
</dbReference>
<dbReference type="InterPro" id="IPR043597">
    <property type="entry name" value="TPH_dom"/>
</dbReference>
<protein>
    <recommendedName>
        <fullName evidence="6">Cilia- and flagella-associated protein 53</fullName>
    </recommendedName>
</protein>
<dbReference type="Proteomes" id="UP000747110">
    <property type="component" value="Unassembled WGS sequence"/>
</dbReference>
<dbReference type="EMBL" id="BNCP01000004">
    <property type="protein sequence ID" value="GIL72970.1"/>
    <property type="molecule type" value="Genomic_DNA"/>
</dbReference>
<evidence type="ECO:0000313" key="11">
    <source>
        <dbReference type="Proteomes" id="UP000722791"/>
    </source>
</evidence>